<dbReference type="PANTHER" id="PTHR10766">
    <property type="entry name" value="TRANSMEMBRANE 9 SUPERFAMILY PROTEIN"/>
    <property type="match status" value="1"/>
</dbReference>
<dbReference type="InterPro" id="IPR015797">
    <property type="entry name" value="NUDIX_hydrolase-like_dom_sf"/>
</dbReference>
<feature type="transmembrane region" description="Helical" evidence="11">
    <location>
        <begin position="430"/>
        <end position="453"/>
    </location>
</feature>
<evidence type="ECO:0000256" key="12">
    <source>
        <dbReference type="SAM" id="MobiDB-lite"/>
    </source>
</evidence>
<sequence>MANMAYISLICIIFCMQPITTFYIPGVAPLDFKRGENVEVKAVKMTSTKTQLPYDYYDVAVHCKPINGTKYKSENLGEILRGDRIVNTKFKVSMDVDIRCQPLCKDITLNPQESSTLGKRIRKNYYVHLLVDNLPCATKFQNVDTHEVLYEHGYRLGLYTKQTDELYLNNHLVMKLYYHKESEELYRVVGFEVEPKSIDSKRITFKDDGTCAIENGQEMQKINPKGENTVTMTYEVEWAFSETRWASRWDTYLAMTDAQIHWFSIVNSVIVVFFLAGILSMIIVKTLRRDIARYNQEDSDDVTEETGWKLVHGDVFRPPRGKNFLAALIGSGIQIFLMSFIVIVFAALGMLSPSSRGALITAACFLYVFMGLIAGFYSGRIYKTIKGSNWKRTAALTATLYPGIVFGVGFFLNFFIWGKRSSGAVPFTTMLSILMMWLGISFPLVCFGFYFGYRKQPYDQPVRTNQIPRQVPEQQWFLHPVLSTLMAGVLPFGAMFIELFFIFSAIWENQYYYLFGFLFLVFIIIIISCSQISIVITYFQLCGEDYHWWWRSFIASGGSAFYVFVYSIFYFFTKLDITEAIPIMLYFGYTLLICFTFWTLTDMSAAAGVIIFRQVEQKPIEYLLLQTSYGEHHWTPPKGHLDNDESPLQAAERETKEEAGLDKNDLKYYDKFEEKITYDVNGKPKDVYYYLARLNNAQQKINLSDEHQNISWSNLHDACDLVKHENLQNILRKAEKFIKK</sequence>
<comment type="subcellular location">
    <subcellularLocation>
        <location evidence="2">Golgi apparatus</location>
    </subcellularLocation>
    <subcellularLocation>
        <location evidence="1">Membrane</location>
        <topology evidence="1">Multi-pass membrane protein</topology>
    </subcellularLocation>
</comment>
<feature type="transmembrane region" description="Helical" evidence="11">
    <location>
        <begin position="398"/>
        <end position="418"/>
    </location>
</feature>
<accession>A0A814TX11</accession>
<comment type="caution">
    <text evidence="14">The sequence shown here is derived from an EMBL/GenBank/DDBJ whole genome shotgun (WGS) entry which is preliminary data.</text>
</comment>
<evidence type="ECO:0000256" key="3">
    <source>
        <dbReference type="ARBA" id="ARBA00005227"/>
    </source>
</evidence>
<evidence type="ECO:0000256" key="10">
    <source>
        <dbReference type="ARBA" id="ARBA00023136"/>
    </source>
</evidence>
<feature type="transmembrane region" description="Helical" evidence="11">
    <location>
        <begin position="262"/>
        <end position="284"/>
    </location>
</feature>
<evidence type="ECO:0000256" key="1">
    <source>
        <dbReference type="ARBA" id="ARBA00004141"/>
    </source>
</evidence>
<protein>
    <recommendedName>
        <fullName evidence="11">Transmembrane 9 superfamily member</fullName>
    </recommendedName>
</protein>
<feature type="transmembrane region" description="Helical" evidence="11">
    <location>
        <begin position="324"/>
        <end position="351"/>
    </location>
</feature>
<feature type="signal peptide" evidence="11">
    <location>
        <begin position="1"/>
        <end position="21"/>
    </location>
</feature>
<reference evidence="14" key="1">
    <citation type="submission" date="2021-02" db="EMBL/GenBank/DDBJ databases">
        <authorList>
            <person name="Nowell W R."/>
        </authorList>
    </citation>
    <scope>NUCLEOTIDE SEQUENCE</scope>
</reference>
<proteinExistence type="inferred from homology"/>
<evidence type="ECO:0000256" key="6">
    <source>
        <dbReference type="ARBA" id="ARBA00022741"/>
    </source>
</evidence>
<feature type="transmembrane region" description="Helical" evidence="11">
    <location>
        <begin position="584"/>
        <end position="612"/>
    </location>
</feature>
<evidence type="ECO:0000259" key="13">
    <source>
        <dbReference type="PROSITE" id="PS51462"/>
    </source>
</evidence>
<dbReference type="InterPro" id="IPR004240">
    <property type="entry name" value="EMP70"/>
</dbReference>
<keyword evidence="9" id="KW-0333">Golgi apparatus</keyword>
<dbReference type="Pfam" id="PF00293">
    <property type="entry name" value="NUDIX"/>
    <property type="match status" value="1"/>
</dbReference>
<dbReference type="OrthoDB" id="276276at2759"/>
<dbReference type="InterPro" id="IPR003565">
    <property type="entry name" value="Tetra_PHTase"/>
</dbReference>
<keyword evidence="6" id="KW-0547">Nucleotide-binding</keyword>
<feature type="transmembrane region" description="Helical" evidence="11">
    <location>
        <begin position="553"/>
        <end position="572"/>
    </location>
</feature>
<comment type="similarity">
    <text evidence="3 11">Belongs to the nonaspanin (TM9SF) (TC 9.A.2) family.</text>
</comment>
<dbReference type="AlphaFoldDB" id="A0A814TX11"/>
<dbReference type="GO" id="GO:0000166">
    <property type="term" value="F:nucleotide binding"/>
    <property type="evidence" value="ECO:0007669"/>
    <property type="project" value="UniProtKB-KW"/>
</dbReference>
<keyword evidence="4 11" id="KW-0812">Transmembrane</keyword>
<keyword evidence="5 11" id="KW-0732">Signal</keyword>
<keyword evidence="8 11" id="KW-1133">Transmembrane helix</keyword>
<evidence type="ECO:0000256" key="5">
    <source>
        <dbReference type="ARBA" id="ARBA00022729"/>
    </source>
</evidence>
<dbReference type="GO" id="GO:0008796">
    <property type="term" value="F:bis(5'-nucleosyl)-tetraphosphatase activity"/>
    <property type="evidence" value="ECO:0007669"/>
    <property type="project" value="InterPro"/>
</dbReference>
<evidence type="ECO:0000256" key="7">
    <source>
        <dbReference type="ARBA" id="ARBA00022801"/>
    </source>
</evidence>
<dbReference type="PRINTS" id="PR01405">
    <property type="entry name" value="TETRPHPHTASE"/>
</dbReference>
<feature type="transmembrane region" description="Helical" evidence="11">
    <location>
        <begin position="485"/>
        <end position="507"/>
    </location>
</feature>
<dbReference type="EMBL" id="CAJNOO010001542">
    <property type="protein sequence ID" value="CAF1168254.1"/>
    <property type="molecule type" value="Genomic_DNA"/>
</dbReference>
<name>A0A814TX11_9BILA</name>
<keyword evidence="10 11" id="KW-0472">Membrane</keyword>
<dbReference type="PANTHER" id="PTHR10766:SF55">
    <property type="entry name" value="TRANSMEMBRANE 9 SUPERFAMILY MEMBER 4"/>
    <property type="match status" value="1"/>
</dbReference>
<dbReference type="GO" id="GO:0072657">
    <property type="term" value="P:protein localization to membrane"/>
    <property type="evidence" value="ECO:0007669"/>
    <property type="project" value="TreeGrafter"/>
</dbReference>
<evidence type="ECO:0000313" key="14">
    <source>
        <dbReference type="EMBL" id="CAF1168254.1"/>
    </source>
</evidence>
<dbReference type="PROSITE" id="PS51462">
    <property type="entry name" value="NUDIX"/>
    <property type="match status" value="1"/>
</dbReference>
<organism evidence="14 15">
    <name type="scientific">Rotaria sordida</name>
    <dbReference type="NCBI Taxonomy" id="392033"/>
    <lineage>
        <taxon>Eukaryota</taxon>
        <taxon>Metazoa</taxon>
        <taxon>Spiralia</taxon>
        <taxon>Gnathifera</taxon>
        <taxon>Rotifera</taxon>
        <taxon>Eurotatoria</taxon>
        <taxon>Bdelloidea</taxon>
        <taxon>Philodinida</taxon>
        <taxon>Philodinidae</taxon>
        <taxon>Rotaria</taxon>
    </lineage>
</organism>
<dbReference type="PROSITE" id="PS00893">
    <property type="entry name" value="NUDIX_BOX"/>
    <property type="match status" value="1"/>
</dbReference>
<feature type="transmembrane region" description="Helical" evidence="11">
    <location>
        <begin position="513"/>
        <end position="541"/>
    </location>
</feature>
<dbReference type="Proteomes" id="UP000663882">
    <property type="component" value="Unassembled WGS sequence"/>
</dbReference>
<keyword evidence="7" id="KW-0378">Hydrolase</keyword>
<evidence type="ECO:0000256" key="9">
    <source>
        <dbReference type="ARBA" id="ARBA00023034"/>
    </source>
</evidence>
<evidence type="ECO:0000256" key="2">
    <source>
        <dbReference type="ARBA" id="ARBA00004555"/>
    </source>
</evidence>
<dbReference type="InterPro" id="IPR020084">
    <property type="entry name" value="NUDIX_hydrolase_CS"/>
</dbReference>
<dbReference type="GO" id="GO:0016020">
    <property type="term" value="C:membrane"/>
    <property type="evidence" value="ECO:0007669"/>
    <property type="project" value="UniProtKB-SubCell"/>
</dbReference>
<feature type="transmembrane region" description="Helical" evidence="11">
    <location>
        <begin position="357"/>
        <end position="377"/>
    </location>
</feature>
<feature type="chain" id="PRO_5033109333" description="Transmembrane 9 superfamily member" evidence="11">
    <location>
        <begin position="22"/>
        <end position="740"/>
    </location>
</feature>
<feature type="domain" description="Nudix hydrolase" evidence="13">
    <location>
        <begin position="602"/>
        <end position="735"/>
    </location>
</feature>
<evidence type="ECO:0000256" key="8">
    <source>
        <dbReference type="ARBA" id="ARBA00022989"/>
    </source>
</evidence>
<evidence type="ECO:0000256" key="4">
    <source>
        <dbReference type="ARBA" id="ARBA00022692"/>
    </source>
</evidence>
<dbReference type="CDD" id="cd03428">
    <property type="entry name" value="NUDIX_Ap4A_Nudt2"/>
    <property type="match status" value="1"/>
</dbReference>
<dbReference type="GO" id="GO:0005794">
    <property type="term" value="C:Golgi apparatus"/>
    <property type="evidence" value="ECO:0007669"/>
    <property type="project" value="UniProtKB-SubCell"/>
</dbReference>
<dbReference type="SUPFAM" id="SSF55811">
    <property type="entry name" value="Nudix"/>
    <property type="match status" value="1"/>
</dbReference>
<dbReference type="Pfam" id="PF02990">
    <property type="entry name" value="EMP70"/>
    <property type="match status" value="1"/>
</dbReference>
<dbReference type="InterPro" id="IPR000086">
    <property type="entry name" value="NUDIX_hydrolase_dom"/>
</dbReference>
<evidence type="ECO:0000256" key="11">
    <source>
        <dbReference type="RuleBase" id="RU363079"/>
    </source>
</evidence>
<evidence type="ECO:0000313" key="15">
    <source>
        <dbReference type="Proteomes" id="UP000663882"/>
    </source>
</evidence>
<gene>
    <name evidence="14" type="ORF">RFH988_LOCUS22825</name>
</gene>
<feature type="region of interest" description="Disordered" evidence="12">
    <location>
        <begin position="635"/>
        <end position="659"/>
    </location>
</feature>
<dbReference type="Gene3D" id="3.90.79.10">
    <property type="entry name" value="Nucleoside Triphosphate Pyrophosphohydrolase"/>
    <property type="match status" value="1"/>
</dbReference>